<dbReference type="InterPro" id="IPR050680">
    <property type="entry name" value="YpeA/RimI_acetyltransf"/>
</dbReference>
<dbReference type="PANTHER" id="PTHR43420">
    <property type="entry name" value="ACETYLTRANSFERASE"/>
    <property type="match status" value="1"/>
</dbReference>
<dbReference type="CDD" id="cd04301">
    <property type="entry name" value="NAT_SF"/>
    <property type="match status" value="1"/>
</dbReference>
<organism evidence="4 5">
    <name type="scientific">Massarina eburnea CBS 473.64</name>
    <dbReference type="NCBI Taxonomy" id="1395130"/>
    <lineage>
        <taxon>Eukaryota</taxon>
        <taxon>Fungi</taxon>
        <taxon>Dikarya</taxon>
        <taxon>Ascomycota</taxon>
        <taxon>Pezizomycotina</taxon>
        <taxon>Dothideomycetes</taxon>
        <taxon>Pleosporomycetidae</taxon>
        <taxon>Pleosporales</taxon>
        <taxon>Massarineae</taxon>
        <taxon>Massarinaceae</taxon>
        <taxon>Massarina</taxon>
    </lineage>
</organism>
<evidence type="ECO:0000313" key="5">
    <source>
        <dbReference type="Proteomes" id="UP000799753"/>
    </source>
</evidence>
<dbReference type="AlphaFoldDB" id="A0A6A6RYH5"/>
<sequence length="243" mass="27122">MTNPPQLPPRRYSIHLAPSSNFGLETVSKFKALRLKALKDEPQYFFSTYNREIEFTNEQWEARLRNEKAYTFAAIPFSAHQPISPFSSNGYVHLAEANEWVGTATLVEIAPIASYPRPPPVEASMIFGIGGMYVHSGHRRHGIGALLLNACLDQAFRKAADSFSKFLLELQVERNNRNAVLLYAKLGFRPRANDPEALEIIRRFATGESVDGLNISGAMAMEKSGSTDGPRACMAYNKHSEDK</sequence>
<dbReference type="EMBL" id="MU006786">
    <property type="protein sequence ID" value="KAF2639821.1"/>
    <property type="molecule type" value="Genomic_DNA"/>
</dbReference>
<dbReference type="Gene3D" id="3.40.630.30">
    <property type="match status" value="1"/>
</dbReference>
<keyword evidence="5" id="KW-1185">Reference proteome</keyword>
<evidence type="ECO:0000313" key="4">
    <source>
        <dbReference type="EMBL" id="KAF2639821.1"/>
    </source>
</evidence>
<keyword evidence="2" id="KW-0012">Acyltransferase</keyword>
<dbReference type="OrthoDB" id="41532at2759"/>
<dbReference type="InterPro" id="IPR016181">
    <property type="entry name" value="Acyl_CoA_acyltransferase"/>
</dbReference>
<reference evidence="4" key="1">
    <citation type="journal article" date="2020" name="Stud. Mycol.">
        <title>101 Dothideomycetes genomes: a test case for predicting lifestyles and emergence of pathogens.</title>
        <authorList>
            <person name="Haridas S."/>
            <person name="Albert R."/>
            <person name="Binder M."/>
            <person name="Bloem J."/>
            <person name="Labutti K."/>
            <person name="Salamov A."/>
            <person name="Andreopoulos B."/>
            <person name="Baker S."/>
            <person name="Barry K."/>
            <person name="Bills G."/>
            <person name="Bluhm B."/>
            <person name="Cannon C."/>
            <person name="Castanera R."/>
            <person name="Culley D."/>
            <person name="Daum C."/>
            <person name="Ezra D."/>
            <person name="Gonzalez J."/>
            <person name="Henrissat B."/>
            <person name="Kuo A."/>
            <person name="Liang C."/>
            <person name="Lipzen A."/>
            <person name="Lutzoni F."/>
            <person name="Magnuson J."/>
            <person name="Mondo S."/>
            <person name="Nolan M."/>
            <person name="Ohm R."/>
            <person name="Pangilinan J."/>
            <person name="Park H.-J."/>
            <person name="Ramirez L."/>
            <person name="Alfaro M."/>
            <person name="Sun H."/>
            <person name="Tritt A."/>
            <person name="Yoshinaga Y."/>
            <person name="Zwiers L.-H."/>
            <person name="Turgeon B."/>
            <person name="Goodwin S."/>
            <person name="Spatafora J."/>
            <person name="Crous P."/>
            <person name="Grigoriev I."/>
        </authorList>
    </citation>
    <scope>NUCLEOTIDE SEQUENCE</scope>
    <source>
        <strain evidence="4">CBS 473.64</strain>
    </source>
</reference>
<dbReference type="GO" id="GO:0016747">
    <property type="term" value="F:acyltransferase activity, transferring groups other than amino-acyl groups"/>
    <property type="evidence" value="ECO:0007669"/>
    <property type="project" value="InterPro"/>
</dbReference>
<dbReference type="Pfam" id="PF00583">
    <property type="entry name" value="Acetyltransf_1"/>
    <property type="match status" value="1"/>
</dbReference>
<evidence type="ECO:0000256" key="2">
    <source>
        <dbReference type="ARBA" id="ARBA00023315"/>
    </source>
</evidence>
<gene>
    <name evidence="4" type="ORF">P280DRAFT_481211</name>
</gene>
<name>A0A6A6RYH5_9PLEO</name>
<dbReference type="Proteomes" id="UP000799753">
    <property type="component" value="Unassembled WGS sequence"/>
</dbReference>
<evidence type="ECO:0000256" key="1">
    <source>
        <dbReference type="ARBA" id="ARBA00022679"/>
    </source>
</evidence>
<feature type="domain" description="N-acetyltransferase" evidence="3">
    <location>
        <begin position="33"/>
        <end position="205"/>
    </location>
</feature>
<accession>A0A6A6RYH5</accession>
<dbReference type="SUPFAM" id="SSF55729">
    <property type="entry name" value="Acyl-CoA N-acyltransferases (Nat)"/>
    <property type="match status" value="1"/>
</dbReference>
<dbReference type="InterPro" id="IPR000182">
    <property type="entry name" value="GNAT_dom"/>
</dbReference>
<keyword evidence="1" id="KW-0808">Transferase</keyword>
<proteinExistence type="predicted"/>
<protein>
    <recommendedName>
        <fullName evidence="3">N-acetyltransferase domain-containing protein</fullName>
    </recommendedName>
</protein>
<dbReference type="PROSITE" id="PS51186">
    <property type="entry name" value="GNAT"/>
    <property type="match status" value="1"/>
</dbReference>
<evidence type="ECO:0000259" key="3">
    <source>
        <dbReference type="PROSITE" id="PS51186"/>
    </source>
</evidence>